<keyword evidence="4" id="KW-1185">Reference proteome</keyword>
<feature type="domain" description="Zn(2)-C6 fungal-type" evidence="2">
    <location>
        <begin position="13"/>
        <end position="43"/>
    </location>
</feature>
<proteinExistence type="predicted"/>
<dbReference type="Pfam" id="PF00172">
    <property type="entry name" value="Zn_clus"/>
    <property type="match status" value="1"/>
</dbReference>
<comment type="caution">
    <text evidence="3">The sequence shown here is derived from an EMBL/GenBank/DDBJ whole genome shotgun (WGS) entry which is preliminary data.</text>
</comment>
<evidence type="ECO:0000256" key="1">
    <source>
        <dbReference type="ARBA" id="ARBA00023242"/>
    </source>
</evidence>
<dbReference type="InterPro" id="IPR021858">
    <property type="entry name" value="Fun_TF"/>
</dbReference>
<keyword evidence="1" id="KW-0539">Nucleus</keyword>
<evidence type="ECO:0000259" key="2">
    <source>
        <dbReference type="PROSITE" id="PS50048"/>
    </source>
</evidence>
<sequence length="376" mass="43093">MPSRRAHKKSRLGCLECKKRKVKCTEARPLCSYCIRSSCPCVYPDSVLASAPKSSPQSISSLSPKSFAAIDDSANTFDLLDLTLMNHFTAVTALVLFSGEQQKHVWQTDIHLKARTNPILMHGILSVAALHLAFTEPQNAFQYRHRALHHHDRGVRLFNQQLVEITPENTHVLFPFAVMLVVWAYASPIIADDELQLVDIYGLLQLVRGCRTLFMMHLDSIKNTPMGSITDFRLEPKSYQVVVSYGALRAFEHLRLKVLDPVYEPAIRQLENVFMKSISEPDDVRTVVSWPCIIEEVWSRFRANETAAHFLLAHYAMLLERYEGLWWWINGWSTRILNAVERVLSDADKKAFGWDIFLTHLEEHRREFLDGSTSVE</sequence>
<dbReference type="EMBL" id="JAZHXI010000008">
    <property type="protein sequence ID" value="KAL2069250.1"/>
    <property type="molecule type" value="Genomic_DNA"/>
</dbReference>
<dbReference type="PANTHER" id="PTHR47784">
    <property type="entry name" value="STEROL UPTAKE CONTROL PROTEIN 2"/>
    <property type="match status" value="1"/>
</dbReference>
<dbReference type="PROSITE" id="PS00463">
    <property type="entry name" value="ZN2_CY6_FUNGAL_1"/>
    <property type="match status" value="1"/>
</dbReference>
<accession>A0ABR4CHR1</accession>
<gene>
    <name evidence="3" type="ORF">VTL71DRAFT_15588</name>
</gene>
<organism evidence="3 4">
    <name type="scientific">Oculimacula yallundae</name>
    <dbReference type="NCBI Taxonomy" id="86028"/>
    <lineage>
        <taxon>Eukaryota</taxon>
        <taxon>Fungi</taxon>
        <taxon>Dikarya</taxon>
        <taxon>Ascomycota</taxon>
        <taxon>Pezizomycotina</taxon>
        <taxon>Leotiomycetes</taxon>
        <taxon>Helotiales</taxon>
        <taxon>Ploettnerulaceae</taxon>
        <taxon>Oculimacula</taxon>
    </lineage>
</organism>
<evidence type="ECO:0000313" key="3">
    <source>
        <dbReference type="EMBL" id="KAL2069250.1"/>
    </source>
</evidence>
<dbReference type="InterPro" id="IPR001138">
    <property type="entry name" value="Zn2Cys6_DnaBD"/>
</dbReference>
<reference evidence="3 4" key="1">
    <citation type="journal article" date="2024" name="Commun. Biol.">
        <title>Comparative genomic analysis of thermophilic fungi reveals convergent evolutionary adaptations and gene losses.</title>
        <authorList>
            <person name="Steindorff A.S."/>
            <person name="Aguilar-Pontes M.V."/>
            <person name="Robinson A.J."/>
            <person name="Andreopoulos B."/>
            <person name="LaButti K."/>
            <person name="Kuo A."/>
            <person name="Mondo S."/>
            <person name="Riley R."/>
            <person name="Otillar R."/>
            <person name="Haridas S."/>
            <person name="Lipzen A."/>
            <person name="Grimwood J."/>
            <person name="Schmutz J."/>
            <person name="Clum A."/>
            <person name="Reid I.D."/>
            <person name="Moisan M.C."/>
            <person name="Butler G."/>
            <person name="Nguyen T.T.M."/>
            <person name="Dewar K."/>
            <person name="Conant G."/>
            <person name="Drula E."/>
            <person name="Henrissat B."/>
            <person name="Hansel C."/>
            <person name="Singer S."/>
            <person name="Hutchinson M.I."/>
            <person name="de Vries R.P."/>
            <person name="Natvig D.O."/>
            <person name="Powell A.J."/>
            <person name="Tsang A."/>
            <person name="Grigoriev I.V."/>
        </authorList>
    </citation>
    <scope>NUCLEOTIDE SEQUENCE [LARGE SCALE GENOMIC DNA]</scope>
    <source>
        <strain evidence="3 4">CBS 494.80</strain>
    </source>
</reference>
<dbReference type="InterPro" id="IPR036864">
    <property type="entry name" value="Zn2-C6_fun-type_DNA-bd_sf"/>
</dbReference>
<dbReference type="PROSITE" id="PS50048">
    <property type="entry name" value="ZN2_CY6_FUNGAL_2"/>
    <property type="match status" value="1"/>
</dbReference>
<evidence type="ECO:0000313" key="4">
    <source>
        <dbReference type="Proteomes" id="UP001595075"/>
    </source>
</evidence>
<dbReference type="SUPFAM" id="SSF57701">
    <property type="entry name" value="Zn2/Cys6 DNA-binding domain"/>
    <property type="match status" value="1"/>
</dbReference>
<dbReference type="InterPro" id="IPR053157">
    <property type="entry name" value="Sterol_Uptake_Regulator"/>
</dbReference>
<dbReference type="CDD" id="cd00067">
    <property type="entry name" value="GAL4"/>
    <property type="match status" value="1"/>
</dbReference>
<dbReference type="Gene3D" id="4.10.240.10">
    <property type="entry name" value="Zn(2)-C6 fungal-type DNA-binding domain"/>
    <property type="match status" value="1"/>
</dbReference>
<protein>
    <recommendedName>
        <fullName evidence="2">Zn(2)-C6 fungal-type domain-containing protein</fullName>
    </recommendedName>
</protein>
<dbReference type="Proteomes" id="UP001595075">
    <property type="component" value="Unassembled WGS sequence"/>
</dbReference>
<name>A0ABR4CHR1_9HELO</name>
<dbReference type="PANTHER" id="PTHR47784:SF5">
    <property type="entry name" value="STEROL UPTAKE CONTROL PROTEIN 2"/>
    <property type="match status" value="1"/>
</dbReference>
<dbReference type="Pfam" id="PF11951">
    <property type="entry name" value="Fungal_trans_2"/>
    <property type="match status" value="1"/>
</dbReference>
<dbReference type="SMART" id="SM00066">
    <property type="entry name" value="GAL4"/>
    <property type="match status" value="1"/>
</dbReference>